<evidence type="ECO:0000313" key="2">
    <source>
        <dbReference type="EMBL" id="KAE8251988.1"/>
    </source>
</evidence>
<evidence type="ECO:0000313" key="3">
    <source>
        <dbReference type="Proteomes" id="UP000077671"/>
    </source>
</evidence>
<evidence type="ECO:0000256" key="1">
    <source>
        <dbReference type="SAM" id="MobiDB-lite"/>
    </source>
</evidence>
<sequence length="253" mass="27327">MPGRSASRPAPSPCYTSVYSLHREGAHPSEHLTATVAAQEGKEGASVGAAAKGIGDIEVAEKGGDEGGTDGGKGDQAGEGDQAHRALTQERMVIRWHQRFAHMSFGSIARLIGLGVEGLRHLNKSAALRLVDREDRCDACAISNLKEASFKSSTSRADDIGDLAHCDLSGPYTGNNEYTHCLSTLDDHSRKGWTFPIADKSSTTVTKVLTSGFNEYHRRFYHDEASTTCICGNAFIRLHSIHCEAFAYSSRTR</sequence>
<accession>A0A8T8T270</accession>
<dbReference type="InterPro" id="IPR012337">
    <property type="entry name" value="RNaseH-like_sf"/>
</dbReference>
<comment type="caution">
    <text evidence="2">The sequence shown here is derived from an EMBL/GenBank/DDBJ whole genome shotgun (WGS) entry which is preliminary data.</text>
</comment>
<dbReference type="AlphaFoldDB" id="A0A8T8T270"/>
<dbReference type="SUPFAM" id="SSF53098">
    <property type="entry name" value="Ribonuclease H-like"/>
    <property type="match status" value="1"/>
</dbReference>
<name>A0A8T8T270_9BASI</name>
<reference evidence="2" key="1">
    <citation type="submission" date="2016-04" db="EMBL/GenBank/DDBJ databases">
        <authorList>
            <person name="Nguyen H.D."/>
            <person name="Kesanakurti P."/>
            <person name="Cullis J."/>
            <person name="Levesque C.A."/>
            <person name="Hambleton S."/>
        </authorList>
    </citation>
    <scope>NUCLEOTIDE SEQUENCE</scope>
    <source>
        <strain evidence="2">DAOMC 238032</strain>
    </source>
</reference>
<dbReference type="EMBL" id="LWDD02001161">
    <property type="protein sequence ID" value="KAE8251988.1"/>
    <property type="molecule type" value="Genomic_DNA"/>
</dbReference>
<evidence type="ECO:0008006" key="4">
    <source>
        <dbReference type="Google" id="ProtNLM"/>
    </source>
</evidence>
<reference evidence="2" key="2">
    <citation type="journal article" date="2019" name="IMA Fungus">
        <title>Genome sequencing and comparison of five Tilletia species to identify candidate genes for the detection of regulated species infecting wheat.</title>
        <authorList>
            <person name="Nguyen H.D.T."/>
            <person name="Sultana T."/>
            <person name="Kesanakurti P."/>
            <person name="Hambleton S."/>
        </authorList>
    </citation>
    <scope>NUCLEOTIDE SEQUENCE</scope>
    <source>
        <strain evidence="2">DAOMC 238032</strain>
    </source>
</reference>
<protein>
    <recommendedName>
        <fullName evidence="4">GAG-pre-integrase domain-containing protein</fullName>
    </recommendedName>
</protein>
<proteinExistence type="predicted"/>
<feature type="region of interest" description="Disordered" evidence="1">
    <location>
        <begin position="60"/>
        <end position="83"/>
    </location>
</feature>
<dbReference type="Proteomes" id="UP000077671">
    <property type="component" value="Unassembled WGS sequence"/>
</dbReference>
<organism evidence="2 3">
    <name type="scientific">Tilletia caries</name>
    <name type="common">wheat bunt fungus</name>
    <dbReference type="NCBI Taxonomy" id="13290"/>
    <lineage>
        <taxon>Eukaryota</taxon>
        <taxon>Fungi</taxon>
        <taxon>Dikarya</taxon>
        <taxon>Basidiomycota</taxon>
        <taxon>Ustilaginomycotina</taxon>
        <taxon>Exobasidiomycetes</taxon>
        <taxon>Tilletiales</taxon>
        <taxon>Tilletiaceae</taxon>
        <taxon>Tilletia</taxon>
    </lineage>
</organism>
<gene>
    <name evidence="2" type="ORF">A4X03_0g6275</name>
</gene>